<feature type="region of interest" description="Disordered" evidence="2">
    <location>
        <begin position="254"/>
        <end position="280"/>
    </location>
</feature>
<reference evidence="5" key="1">
    <citation type="submission" date="2025-08" db="UniProtKB">
        <authorList>
            <consortium name="RefSeq"/>
        </authorList>
    </citation>
    <scope>IDENTIFICATION</scope>
    <source>
        <tissue evidence="5">Kidney</tissue>
    </source>
</reference>
<comment type="similarity">
    <text evidence="1">Belongs to the FAM90 family.</text>
</comment>
<dbReference type="InterPro" id="IPR041670">
    <property type="entry name" value="Znf-CCHC_6"/>
</dbReference>
<dbReference type="GeneID" id="105987071"/>
<protein>
    <submittedName>
        <fullName evidence="5">Protein FAM90A1</fullName>
    </submittedName>
</protein>
<keyword evidence="4" id="KW-1185">Reference proteome</keyword>
<dbReference type="PANTHER" id="PTHR16035:SF14">
    <property type="entry name" value="FAMILY WITH SEQUENCE SIMILARITY 90 MEMBER A11, PSEUDOGENE-RELATED"/>
    <property type="match status" value="1"/>
</dbReference>
<dbReference type="InParanoid" id="A0A1S3FCI8"/>
<evidence type="ECO:0000313" key="4">
    <source>
        <dbReference type="Proteomes" id="UP000081671"/>
    </source>
</evidence>
<dbReference type="CTD" id="55138"/>
<sequence length="412" mass="45896">MKQQQRDPVQLRVPPPEEENPWVKCQNCGAFGHSSRSKRCPIKSDHGSMMLMPLGLKKEKMKENQKPLNLQRPQLLDQAKRYKEQTRWLAEQQGKAVLQAVSRRHQEEEKHNWPEVTAPCAYLRQPTRPTLYHGNRKRSIPHPVQESQSPVKKDDRSPTCPPVPPIHGPTLARARVCSQGHSPGQKDKLSEQGTVGQVVGQATTKMHSMGQVVSQLRPAKPPEEKQLYLPKIACREGHQSKIPFQAPGKRAITVPRQTGQNPPKKPRFSPSPRPGCNTEGQELPHLQALTLPLTTSTLDLQASPQANKQTAMQGPSFQLQPTHSFPPLQPAQPHTDTQHCGVSPCPGQPLKMVFTRLHHDMWASSFLPLPSPHSTEKISPSASKLLLLDNTEGHSSGVPHSVLHENLRLSSL</sequence>
<dbReference type="AlphaFoldDB" id="A0A1S3FCI8"/>
<dbReference type="OrthoDB" id="9623814at2759"/>
<organism evidence="4 5">
    <name type="scientific">Dipodomys ordii</name>
    <name type="common">Ord's kangaroo rat</name>
    <dbReference type="NCBI Taxonomy" id="10020"/>
    <lineage>
        <taxon>Eukaryota</taxon>
        <taxon>Metazoa</taxon>
        <taxon>Chordata</taxon>
        <taxon>Craniata</taxon>
        <taxon>Vertebrata</taxon>
        <taxon>Euteleostomi</taxon>
        <taxon>Mammalia</taxon>
        <taxon>Eutheria</taxon>
        <taxon>Euarchontoglires</taxon>
        <taxon>Glires</taxon>
        <taxon>Rodentia</taxon>
        <taxon>Castorimorpha</taxon>
        <taxon>Heteromyidae</taxon>
        <taxon>Dipodomyinae</taxon>
        <taxon>Dipodomys</taxon>
    </lineage>
</organism>
<dbReference type="FunCoup" id="A0A1S3FCI8">
    <property type="interactions" value="20"/>
</dbReference>
<dbReference type="PANTHER" id="PTHR16035">
    <property type="entry name" value="PROTEIN FAM90A1"/>
    <property type="match status" value="1"/>
</dbReference>
<evidence type="ECO:0000256" key="1">
    <source>
        <dbReference type="ARBA" id="ARBA00007943"/>
    </source>
</evidence>
<accession>A0A1S3FCI8</accession>
<name>A0A1S3FCI8_DIPOR</name>
<evidence type="ECO:0000313" key="5">
    <source>
        <dbReference type="RefSeq" id="XP_012873682.1"/>
    </source>
</evidence>
<feature type="region of interest" description="Disordered" evidence="2">
    <location>
        <begin position="129"/>
        <end position="162"/>
    </location>
</feature>
<evidence type="ECO:0000259" key="3">
    <source>
        <dbReference type="Pfam" id="PF15288"/>
    </source>
</evidence>
<dbReference type="KEGG" id="dord:105987071"/>
<dbReference type="RefSeq" id="XP_012873682.1">
    <property type="nucleotide sequence ID" value="XM_013018228.1"/>
</dbReference>
<evidence type="ECO:0000256" key="2">
    <source>
        <dbReference type="SAM" id="MobiDB-lite"/>
    </source>
</evidence>
<feature type="domain" description="Zinc knuckle" evidence="3">
    <location>
        <begin position="23"/>
        <end position="65"/>
    </location>
</feature>
<dbReference type="Pfam" id="PF15288">
    <property type="entry name" value="zf-CCHC_6"/>
    <property type="match status" value="1"/>
</dbReference>
<dbReference type="Proteomes" id="UP000081671">
    <property type="component" value="Unplaced"/>
</dbReference>
<proteinExistence type="inferred from homology"/>
<gene>
    <name evidence="5" type="primary">Fam90a1</name>
</gene>
<dbReference type="InterPro" id="IPR039213">
    <property type="entry name" value="FAM90"/>
</dbReference>